<dbReference type="PANTHER" id="PTHR33337">
    <property type="entry name" value="GFA DOMAIN-CONTAINING PROTEIN"/>
    <property type="match status" value="1"/>
</dbReference>
<keyword evidence="7" id="KW-1185">Reference proteome</keyword>
<keyword evidence="3" id="KW-0862">Zinc</keyword>
<dbReference type="InterPro" id="IPR006913">
    <property type="entry name" value="CENP-V/GFA"/>
</dbReference>
<dbReference type="EMBL" id="FPBD01000009">
    <property type="protein sequence ID" value="SFU13870.1"/>
    <property type="molecule type" value="Genomic_DNA"/>
</dbReference>
<dbReference type="AlphaFoldDB" id="A0A1I7DQ92"/>
<accession>A0A1I7DQ92</accession>
<reference evidence="7" key="1">
    <citation type="submission" date="2016-10" db="EMBL/GenBank/DDBJ databases">
        <authorList>
            <person name="Varghese N."/>
            <person name="Submissions S."/>
        </authorList>
    </citation>
    <scope>NUCLEOTIDE SEQUENCE [LARGE SCALE GENOMIC DNA]</scope>
    <source>
        <strain evidence="7">DSM 17465</strain>
    </source>
</reference>
<evidence type="ECO:0000256" key="4">
    <source>
        <dbReference type="ARBA" id="ARBA00023239"/>
    </source>
</evidence>
<proteinExistence type="inferred from homology"/>
<dbReference type="Pfam" id="PF04828">
    <property type="entry name" value="GFA"/>
    <property type="match status" value="1"/>
</dbReference>
<dbReference type="RefSeq" id="WP_054785626.1">
    <property type="nucleotide sequence ID" value="NZ_FPBD01000009.1"/>
</dbReference>
<protein>
    <submittedName>
        <fullName evidence="6">Uncharacterized conserved protein</fullName>
    </submittedName>
</protein>
<comment type="similarity">
    <text evidence="1">Belongs to the Gfa family.</text>
</comment>
<dbReference type="SUPFAM" id="SSF51316">
    <property type="entry name" value="Mss4-like"/>
    <property type="match status" value="1"/>
</dbReference>
<evidence type="ECO:0000259" key="5">
    <source>
        <dbReference type="PROSITE" id="PS51891"/>
    </source>
</evidence>
<gene>
    <name evidence="6" type="ORF">SAMN05444141_109330</name>
</gene>
<dbReference type="InterPro" id="IPR011057">
    <property type="entry name" value="Mss4-like_sf"/>
</dbReference>
<organism evidence="6 7">
    <name type="scientific">Pseudovibrio denitrificans</name>
    <dbReference type="NCBI Taxonomy" id="258256"/>
    <lineage>
        <taxon>Bacteria</taxon>
        <taxon>Pseudomonadati</taxon>
        <taxon>Pseudomonadota</taxon>
        <taxon>Alphaproteobacteria</taxon>
        <taxon>Hyphomicrobiales</taxon>
        <taxon>Stappiaceae</taxon>
        <taxon>Pseudovibrio</taxon>
    </lineage>
</organism>
<evidence type="ECO:0000256" key="3">
    <source>
        <dbReference type="ARBA" id="ARBA00022833"/>
    </source>
</evidence>
<name>A0A1I7DQ92_9HYPH</name>
<keyword evidence="4" id="KW-0456">Lyase</keyword>
<dbReference type="GO" id="GO:0046872">
    <property type="term" value="F:metal ion binding"/>
    <property type="evidence" value="ECO:0007669"/>
    <property type="project" value="UniProtKB-KW"/>
</dbReference>
<dbReference type="Gene3D" id="3.90.1590.10">
    <property type="entry name" value="glutathione-dependent formaldehyde- activating enzyme (gfa)"/>
    <property type="match status" value="1"/>
</dbReference>
<evidence type="ECO:0000256" key="2">
    <source>
        <dbReference type="ARBA" id="ARBA00022723"/>
    </source>
</evidence>
<evidence type="ECO:0000313" key="6">
    <source>
        <dbReference type="EMBL" id="SFU13870.1"/>
    </source>
</evidence>
<dbReference type="PROSITE" id="PS51891">
    <property type="entry name" value="CENP_V_GFA"/>
    <property type="match status" value="1"/>
</dbReference>
<evidence type="ECO:0000256" key="1">
    <source>
        <dbReference type="ARBA" id="ARBA00005495"/>
    </source>
</evidence>
<feature type="domain" description="CENP-V/GFA" evidence="5">
    <location>
        <begin position="5"/>
        <end position="122"/>
    </location>
</feature>
<dbReference type="GO" id="GO:0016846">
    <property type="term" value="F:carbon-sulfur lyase activity"/>
    <property type="evidence" value="ECO:0007669"/>
    <property type="project" value="InterPro"/>
</dbReference>
<dbReference type="PANTHER" id="PTHR33337:SF40">
    <property type="entry name" value="CENP-V_GFA DOMAIN-CONTAINING PROTEIN-RELATED"/>
    <property type="match status" value="1"/>
</dbReference>
<dbReference type="Proteomes" id="UP000183371">
    <property type="component" value="Unassembled WGS sequence"/>
</dbReference>
<evidence type="ECO:0000313" key="7">
    <source>
        <dbReference type="Proteomes" id="UP000183371"/>
    </source>
</evidence>
<keyword evidence="2" id="KW-0479">Metal-binding</keyword>
<sequence length="133" mass="14469">MTEQLTGGCACGAVRYEADGEIEFSFNCHCRKCQQATGTGHSSAFAVAANQVQFQGEIREYKASSDNGAATYSGFCPTCGSPLTSRTERFPDRIYIHAATLDDPSRFSPAFTVFEEAAQPWDPPMKELEAAPR</sequence>